<feature type="compositionally biased region" description="Low complexity" evidence="1">
    <location>
        <begin position="57"/>
        <end position="67"/>
    </location>
</feature>
<dbReference type="EMBL" id="CSAD01000852">
    <property type="protein sequence ID" value="COW52219.1"/>
    <property type="molecule type" value="Genomic_DNA"/>
</dbReference>
<feature type="region of interest" description="Disordered" evidence="1">
    <location>
        <begin position="197"/>
        <end position="218"/>
    </location>
</feature>
<dbReference type="EMBL" id="CFOE01000804">
    <property type="protein sequence ID" value="CFE45996.1"/>
    <property type="molecule type" value="Genomic_DNA"/>
</dbReference>
<evidence type="ECO:0000313" key="14">
    <source>
        <dbReference type="Proteomes" id="UP000048948"/>
    </source>
</evidence>
<feature type="region of interest" description="Disordered" evidence="1">
    <location>
        <begin position="19"/>
        <end position="67"/>
    </location>
</feature>
<protein>
    <submittedName>
        <fullName evidence="5">Phenolpthiocerol synthesis type-I polyketide synthase ppsA</fullName>
    </submittedName>
</protein>
<accession>A0A655F4U3</accession>
<evidence type="ECO:0000313" key="13">
    <source>
        <dbReference type="Proteomes" id="UP000048600"/>
    </source>
</evidence>
<feature type="region of interest" description="Disordered" evidence="1">
    <location>
        <begin position="152"/>
        <end position="178"/>
    </location>
</feature>
<evidence type="ECO:0000313" key="15">
    <source>
        <dbReference type="Proteomes" id="UP000050164"/>
    </source>
</evidence>
<dbReference type="AlphaFoldDB" id="A0A655F4U3"/>
<proteinExistence type="predicted"/>
<name>A0A655F4U3_MYCTX</name>
<dbReference type="Proteomes" id="UP000039217">
    <property type="component" value="Unassembled WGS sequence"/>
</dbReference>
<dbReference type="EMBL" id="CNFT01001382">
    <property type="protein sequence ID" value="CKT23402.1"/>
    <property type="molecule type" value="Genomic_DNA"/>
</dbReference>
<gene>
    <name evidence="5" type="ORF">ERS007661_02472</name>
    <name evidence="6" type="ORF">ERS007679_03974</name>
    <name evidence="2" type="ORF">ERS007681_03956</name>
    <name evidence="7" type="ORF">ERS007720_03967</name>
    <name evidence="8" type="ORF">ERS007741_04129</name>
    <name evidence="4" type="ORF">ERS027646_04260</name>
    <name evidence="3" type="ORF">ERS027659_04128</name>
</gene>
<feature type="compositionally biased region" description="Basic and acidic residues" evidence="1">
    <location>
        <begin position="200"/>
        <end position="218"/>
    </location>
</feature>
<evidence type="ECO:0000313" key="4">
    <source>
        <dbReference type="EMBL" id="CKT89926.1"/>
    </source>
</evidence>
<evidence type="ECO:0000313" key="8">
    <source>
        <dbReference type="EMBL" id="COX28804.1"/>
    </source>
</evidence>
<dbReference type="EMBL" id="CHKL01000769">
    <property type="protein sequence ID" value="COX28804.1"/>
    <property type="molecule type" value="Genomic_DNA"/>
</dbReference>
<evidence type="ECO:0000313" key="7">
    <source>
        <dbReference type="EMBL" id="COX13299.1"/>
    </source>
</evidence>
<reference evidence="9 10" key="1">
    <citation type="submission" date="2015-03" db="EMBL/GenBank/DDBJ databases">
        <authorList>
            <consortium name="Pathogen Informatics"/>
        </authorList>
    </citation>
    <scope>NUCLEOTIDE SEQUENCE [LARGE SCALE GENOMIC DNA]</scope>
    <source>
        <strain evidence="4 14">Bir 172</strain>
        <strain evidence="3 15">Bir 185</strain>
        <strain evidence="5 9">D00501624</strain>
        <strain evidence="6 11">G09801536</strain>
        <strain evidence="2 12">G09901357</strain>
        <strain evidence="7 10">M09401471</strain>
        <strain evidence="8 13">P00601463</strain>
    </source>
</reference>
<evidence type="ECO:0000313" key="9">
    <source>
        <dbReference type="Proteomes" id="UP000039217"/>
    </source>
</evidence>
<organism evidence="5 9">
    <name type="scientific">Mycobacterium tuberculosis</name>
    <dbReference type="NCBI Taxonomy" id="1773"/>
    <lineage>
        <taxon>Bacteria</taxon>
        <taxon>Bacillati</taxon>
        <taxon>Actinomycetota</taxon>
        <taxon>Actinomycetes</taxon>
        <taxon>Mycobacteriales</taxon>
        <taxon>Mycobacteriaceae</taxon>
        <taxon>Mycobacterium</taxon>
        <taxon>Mycobacterium tuberculosis complex</taxon>
    </lineage>
</organism>
<feature type="region of interest" description="Disordered" evidence="1">
    <location>
        <begin position="97"/>
        <end position="124"/>
    </location>
</feature>
<evidence type="ECO:0000313" key="6">
    <source>
        <dbReference type="EMBL" id="COW52219.1"/>
    </source>
</evidence>
<dbReference type="Proteomes" id="UP000044938">
    <property type="component" value="Unassembled WGS sequence"/>
</dbReference>
<dbReference type="Proteomes" id="UP000048948">
    <property type="component" value="Unassembled WGS sequence"/>
</dbReference>
<evidence type="ECO:0000313" key="2">
    <source>
        <dbReference type="EMBL" id="CFE45996.1"/>
    </source>
</evidence>
<dbReference type="Proteomes" id="UP000048289">
    <property type="component" value="Unassembled WGS sequence"/>
</dbReference>
<evidence type="ECO:0000313" key="10">
    <source>
        <dbReference type="Proteomes" id="UP000044938"/>
    </source>
</evidence>
<dbReference type="Proteomes" id="UP000045842">
    <property type="component" value="Unassembled WGS sequence"/>
</dbReference>
<dbReference type="Proteomes" id="UP000048600">
    <property type="component" value="Unassembled WGS sequence"/>
</dbReference>
<dbReference type="Proteomes" id="UP000050164">
    <property type="component" value="Unassembled WGS sequence"/>
</dbReference>
<evidence type="ECO:0000313" key="5">
    <source>
        <dbReference type="EMBL" id="CNV47220.1"/>
    </source>
</evidence>
<sequence length="218" mass="23916">MATHPSLDHHQISGRLCWIGPPSGHTARPTHHRRHGLSESALPPLASKAGSGRQAVPGRSSIPPSRGGPSFCCAAHNPFRCNRIGLLRVVRGPIRATHFRRPATSNPGRRRQPGDQPGLESGCRNTLRPVDAACYRTTFLVTVGFGQQLERAPSRQRAAARTCSPRPDSRPGRAARNARHRWPAFLMDRRVVDTALEQPHGCDRSPRSSARRVDWAAP</sequence>
<evidence type="ECO:0000256" key="1">
    <source>
        <dbReference type="SAM" id="MobiDB-lite"/>
    </source>
</evidence>
<evidence type="ECO:0000313" key="3">
    <source>
        <dbReference type="EMBL" id="CKT23402.1"/>
    </source>
</evidence>
<dbReference type="EMBL" id="CSAJ01000732">
    <property type="protein sequence ID" value="COX13299.1"/>
    <property type="molecule type" value="Genomic_DNA"/>
</dbReference>
<dbReference type="EMBL" id="CNGE01001237">
    <property type="protein sequence ID" value="CKT89926.1"/>
    <property type="molecule type" value="Genomic_DNA"/>
</dbReference>
<evidence type="ECO:0000313" key="12">
    <source>
        <dbReference type="Proteomes" id="UP000048289"/>
    </source>
</evidence>
<dbReference type="EMBL" id="CQQC01000874">
    <property type="protein sequence ID" value="CNV47220.1"/>
    <property type="molecule type" value="Genomic_DNA"/>
</dbReference>
<evidence type="ECO:0000313" key="11">
    <source>
        <dbReference type="Proteomes" id="UP000045842"/>
    </source>
</evidence>